<sequence>MFSIGLVIHDFVFGGSERIAIRLANHWAQQGFSVVLFAGSERGEMRGLLDPQVRLVRAPSAISRTHFSMWQVAEKAAAYFRQHPVAACFVPGNYHWPVAYKLGCLPLEVRPVILTQISSPIYKPGRNAWAQKFFNIRMRFLLRNTDRLVALDRTTAAQADALFRRSVAEAIPLPALPASLPAPKAVESGNYAILAAGRLTHAKGFDLLLKAFASVARVYPAASLTVCGAGPDHQALLDQARSEGLQDQVTLTGYVADIGPYLDKARLFVLSSRREGYGAVILEALATGRQVITTACTPAADDFASHPEAVRVVPVEDADALAQAMITALAQPAPDAQGLADLVQPFSITCGGQMYLSLMSSLLCRRGAVKAVS</sequence>
<dbReference type="EMBL" id="JAPIUX010000023">
    <property type="protein sequence ID" value="MCX2562132.1"/>
    <property type="molecule type" value="Genomic_DNA"/>
</dbReference>
<gene>
    <name evidence="2" type="ORF">OQ252_12100</name>
</gene>
<proteinExistence type="predicted"/>
<dbReference type="RefSeq" id="WP_166123418.1">
    <property type="nucleotide sequence ID" value="NZ_JAPIUX010000023.1"/>
</dbReference>
<dbReference type="PANTHER" id="PTHR12526:SF630">
    <property type="entry name" value="GLYCOSYLTRANSFERASE"/>
    <property type="match status" value="1"/>
</dbReference>
<dbReference type="CDD" id="cd03811">
    <property type="entry name" value="GT4_GT28_WabH-like"/>
    <property type="match status" value="1"/>
</dbReference>
<protein>
    <submittedName>
        <fullName evidence="2">Glycosyltransferase</fullName>
    </submittedName>
</protein>
<dbReference type="PANTHER" id="PTHR12526">
    <property type="entry name" value="GLYCOSYLTRANSFERASE"/>
    <property type="match status" value="1"/>
</dbReference>
<organism evidence="2 3">
    <name type="scientific">Acetobacter farinalis</name>
    <dbReference type="NCBI Taxonomy" id="1260984"/>
    <lineage>
        <taxon>Bacteria</taxon>
        <taxon>Pseudomonadati</taxon>
        <taxon>Pseudomonadota</taxon>
        <taxon>Alphaproteobacteria</taxon>
        <taxon>Acetobacterales</taxon>
        <taxon>Acetobacteraceae</taxon>
        <taxon>Acetobacter</taxon>
    </lineage>
</organism>
<dbReference type="Pfam" id="PF13579">
    <property type="entry name" value="Glyco_trans_4_4"/>
    <property type="match status" value="1"/>
</dbReference>
<name>A0ABT3QA17_9PROT</name>
<evidence type="ECO:0000313" key="2">
    <source>
        <dbReference type="EMBL" id="MCX2562132.1"/>
    </source>
</evidence>
<keyword evidence="3" id="KW-1185">Reference proteome</keyword>
<dbReference type="InterPro" id="IPR028098">
    <property type="entry name" value="Glyco_trans_4-like_N"/>
</dbReference>
<dbReference type="Pfam" id="PF13692">
    <property type="entry name" value="Glyco_trans_1_4"/>
    <property type="match status" value="1"/>
</dbReference>
<accession>A0ABT3QA17</accession>
<dbReference type="Proteomes" id="UP001526446">
    <property type="component" value="Unassembled WGS sequence"/>
</dbReference>
<dbReference type="Gene3D" id="3.40.50.2000">
    <property type="entry name" value="Glycogen Phosphorylase B"/>
    <property type="match status" value="2"/>
</dbReference>
<evidence type="ECO:0000313" key="3">
    <source>
        <dbReference type="Proteomes" id="UP001526446"/>
    </source>
</evidence>
<reference evidence="2 3" key="1">
    <citation type="submission" date="2022-11" db="EMBL/GenBank/DDBJ databases">
        <title>Genome sequencing of Acetobacter type strain.</title>
        <authorList>
            <person name="Heo J."/>
            <person name="Lee D."/>
            <person name="Han B.-H."/>
            <person name="Hong S.-B."/>
            <person name="Kwon S.-W."/>
        </authorList>
    </citation>
    <scope>NUCLEOTIDE SEQUENCE [LARGE SCALE GENOMIC DNA]</scope>
    <source>
        <strain evidence="2 3">KACC 21251</strain>
    </source>
</reference>
<evidence type="ECO:0000259" key="1">
    <source>
        <dbReference type="Pfam" id="PF13579"/>
    </source>
</evidence>
<comment type="caution">
    <text evidence="2">The sequence shown here is derived from an EMBL/GenBank/DDBJ whole genome shotgun (WGS) entry which is preliminary data.</text>
</comment>
<dbReference type="SUPFAM" id="SSF53756">
    <property type="entry name" value="UDP-Glycosyltransferase/glycogen phosphorylase"/>
    <property type="match status" value="1"/>
</dbReference>
<feature type="domain" description="Glycosyltransferase subfamily 4-like N-terminal" evidence="1">
    <location>
        <begin position="14"/>
        <end position="166"/>
    </location>
</feature>